<gene>
    <name evidence="2" type="ORF">ABVK25_001962</name>
</gene>
<evidence type="ECO:0000256" key="1">
    <source>
        <dbReference type="SAM" id="MobiDB-lite"/>
    </source>
</evidence>
<organism evidence="2 3">
    <name type="scientific">Lepraria finkii</name>
    <dbReference type="NCBI Taxonomy" id="1340010"/>
    <lineage>
        <taxon>Eukaryota</taxon>
        <taxon>Fungi</taxon>
        <taxon>Dikarya</taxon>
        <taxon>Ascomycota</taxon>
        <taxon>Pezizomycotina</taxon>
        <taxon>Lecanoromycetes</taxon>
        <taxon>OSLEUM clade</taxon>
        <taxon>Lecanoromycetidae</taxon>
        <taxon>Lecanorales</taxon>
        <taxon>Lecanorineae</taxon>
        <taxon>Stereocaulaceae</taxon>
        <taxon>Lepraria</taxon>
    </lineage>
</organism>
<feature type="compositionally biased region" description="Pro residues" evidence="1">
    <location>
        <begin position="145"/>
        <end position="156"/>
    </location>
</feature>
<keyword evidence="3" id="KW-1185">Reference proteome</keyword>
<sequence length="156" mass="17320">MAPSPRTRRLSRRTRPLSVDFNIYEDQPVPTIARHTEIPNIDTAVYQYTPSPKPPCGTKPPATNLANPPDPPNPQTNTKTYSNVWIYSKSLGIYSSMEDAEAEGTGKRTSSLLLVSRNSETRTRCTPIVHIQTQRAKDYPTKAQPSPPIHLGPPTL</sequence>
<feature type="region of interest" description="Disordered" evidence="1">
    <location>
        <begin position="133"/>
        <end position="156"/>
    </location>
</feature>
<evidence type="ECO:0000313" key="3">
    <source>
        <dbReference type="Proteomes" id="UP001590951"/>
    </source>
</evidence>
<dbReference type="EMBL" id="JBHFEH010000004">
    <property type="protein sequence ID" value="KAL2057578.1"/>
    <property type="molecule type" value="Genomic_DNA"/>
</dbReference>
<evidence type="ECO:0000313" key="2">
    <source>
        <dbReference type="EMBL" id="KAL2057578.1"/>
    </source>
</evidence>
<reference evidence="2 3" key="1">
    <citation type="submission" date="2024-09" db="EMBL/GenBank/DDBJ databases">
        <title>Rethinking Asexuality: The Enigmatic Case of Functional Sexual Genes in Lepraria (Stereocaulaceae).</title>
        <authorList>
            <person name="Doellman M."/>
            <person name="Sun Y."/>
            <person name="Barcenas-Pena A."/>
            <person name="Lumbsch H.T."/>
            <person name="Grewe F."/>
        </authorList>
    </citation>
    <scope>NUCLEOTIDE SEQUENCE [LARGE SCALE GENOMIC DNA]</scope>
    <source>
        <strain evidence="2 3">Grewe 0041</strain>
    </source>
</reference>
<dbReference type="Proteomes" id="UP001590951">
    <property type="component" value="Unassembled WGS sequence"/>
</dbReference>
<feature type="region of interest" description="Disordered" evidence="1">
    <location>
        <begin position="45"/>
        <end position="79"/>
    </location>
</feature>
<accession>A0ABR4BNN0</accession>
<proteinExistence type="predicted"/>
<name>A0ABR4BNN0_9LECA</name>
<comment type="caution">
    <text evidence="2">The sequence shown here is derived from an EMBL/GenBank/DDBJ whole genome shotgun (WGS) entry which is preliminary data.</text>
</comment>
<protein>
    <submittedName>
        <fullName evidence="2">Uncharacterized protein</fullName>
    </submittedName>
</protein>